<evidence type="ECO:0000313" key="1">
    <source>
        <dbReference type="EMBL" id="GJT32396.1"/>
    </source>
</evidence>
<accession>A0ABQ5CZA3</accession>
<proteinExistence type="predicted"/>
<dbReference type="SUPFAM" id="SSF57756">
    <property type="entry name" value="Retrovirus zinc finger-like domains"/>
    <property type="match status" value="1"/>
</dbReference>
<sequence>MTIYNALPQKEYERIFMCKTTKEVWRTLIITHQVNSQVKDCKIDLLTQQYDKFSISSEESIDSGFIGLNIIVTCLKYLYQDYSSKNHVRKFLRPLSLKWRAKVMTIEEVKDLSTLLLYELIRNFKGNRFGHGNRFSNRGNRFGRGRGNGFGNKGGGSSIQKRECYNCEEECHIIGECPKPKEKKAFVGGARSDSEDGNEPNNEATCLMAVDSQEVQPKPSISNNDLDIIDLQKDNEEILNMKVEELLNVIFDESPTTTKLSPLVDDDDVGEEEAIERKVLLPLNTK</sequence>
<dbReference type="PANTHER" id="PTHR34676:SF8">
    <property type="entry name" value="TRANSMEMBRANE PROTEIN"/>
    <property type="match status" value="1"/>
</dbReference>
<evidence type="ECO:0000313" key="2">
    <source>
        <dbReference type="Proteomes" id="UP001151760"/>
    </source>
</evidence>
<name>A0ABQ5CZA3_9ASTR</name>
<keyword evidence="2" id="KW-1185">Reference proteome</keyword>
<reference evidence="1" key="2">
    <citation type="submission" date="2022-01" db="EMBL/GenBank/DDBJ databases">
        <authorList>
            <person name="Yamashiro T."/>
            <person name="Shiraishi A."/>
            <person name="Satake H."/>
            <person name="Nakayama K."/>
        </authorList>
    </citation>
    <scope>NUCLEOTIDE SEQUENCE</scope>
</reference>
<organism evidence="1 2">
    <name type="scientific">Tanacetum coccineum</name>
    <dbReference type="NCBI Taxonomy" id="301880"/>
    <lineage>
        <taxon>Eukaryota</taxon>
        <taxon>Viridiplantae</taxon>
        <taxon>Streptophyta</taxon>
        <taxon>Embryophyta</taxon>
        <taxon>Tracheophyta</taxon>
        <taxon>Spermatophyta</taxon>
        <taxon>Magnoliopsida</taxon>
        <taxon>eudicotyledons</taxon>
        <taxon>Gunneridae</taxon>
        <taxon>Pentapetalae</taxon>
        <taxon>asterids</taxon>
        <taxon>campanulids</taxon>
        <taxon>Asterales</taxon>
        <taxon>Asteraceae</taxon>
        <taxon>Asteroideae</taxon>
        <taxon>Anthemideae</taxon>
        <taxon>Anthemidinae</taxon>
        <taxon>Tanacetum</taxon>
    </lineage>
</organism>
<reference evidence="1" key="1">
    <citation type="journal article" date="2022" name="Int. J. Mol. Sci.">
        <title>Draft Genome of Tanacetum Coccineum: Genomic Comparison of Closely Related Tanacetum-Family Plants.</title>
        <authorList>
            <person name="Yamashiro T."/>
            <person name="Shiraishi A."/>
            <person name="Nakayama K."/>
            <person name="Satake H."/>
        </authorList>
    </citation>
    <scope>NUCLEOTIDE SEQUENCE</scope>
</reference>
<dbReference type="Gene3D" id="4.10.60.10">
    <property type="entry name" value="Zinc finger, CCHC-type"/>
    <property type="match status" value="1"/>
</dbReference>
<dbReference type="Pfam" id="PF14223">
    <property type="entry name" value="Retrotran_gag_2"/>
    <property type="match status" value="1"/>
</dbReference>
<dbReference type="Proteomes" id="UP001151760">
    <property type="component" value="Unassembled WGS sequence"/>
</dbReference>
<gene>
    <name evidence="1" type="ORF">Tco_0922815</name>
</gene>
<dbReference type="InterPro" id="IPR036875">
    <property type="entry name" value="Znf_CCHC_sf"/>
</dbReference>
<comment type="caution">
    <text evidence="1">The sequence shown here is derived from an EMBL/GenBank/DDBJ whole genome shotgun (WGS) entry which is preliminary data.</text>
</comment>
<dbReference type="PANTHER" id="PTHR34676">
    <property type="entry name" value="DUF4219 DOMAIN-CONTAINING PROTEIN-RELATED"/>
    <property type="match status" value="1"/>
</dbReference>
<protein>
    <submittedName>
        <fullName evidence="1">Zf-CCHC domain-containing protein</fullName>
    </submittedName>
</protein>
<dbReference type="EMBL" id="BQNB010014789">
    <property type="protein sequence ID" value="GJT32396.1"/>
    <property type="molecule type" value="Genomic_DNA"/>
</dbReference>